<organism evidence="2 3">
    <name type="scientific">Rubrobacter xylanophilus</name>
    <dbReference type="NCBI Taxonomy" id="49319"/>
    <lineage>
        <taxon>Bacteria</taxon>
        <taxon>Bacillati</taxon>
        <taxon>Actinomycetota</taxon>
        <taxon>Rubrobacteria</taxon>
        <taxon>Rubrobacterales</taxon>
        <taxon>Rubrobacteraceae</taxon>
        <taxon>Rubrobacter</taxon>
    </lineage>
</organism>
<evidence type="ECO:0000313" key="3">
    <source>
        <dbReference type="Proteomes" id="UP000318065"/>
    </source>
</evidence>
<dbReference type="RefSeq" id="WP_143528943.1">
    <property type="nucleotide sequence ID" value="NZ_AP019791.1"/>
</dbReference>
<evidence type="ECO:0000256" key="1">
    <source>
        <dbReference type="SAM" id="Phobius"/>
    </source>
</evidence>
<evidence type="ECO:0000313" key="2">
    <source>
        <dbReference type="EMBL" id="BBL81006.1"/>
    </source>
</evidence>
<keyword evidence="1" id="KW-0472">Membrane</keyword>
<keyword evidence="1" id="KW-1133">Transmembrane helix</keyword>
<gene>
    <name evidence="2" type="ORF">RxyAA322_28600</name>
</gene>
<feature type="transmembrane region" description="Helical" evidence="1">
    <location>
        <begin position="57"/>
        <end position="80"/>
    </location>
</feature>
<keyword evidence="3" id="KW-1185">Reference proteome</keyword>
<name>A0A510HLU3_9ACTN</name>
<keyword evidence="1" id="KW-0812">Transmembrane</keyword>
<dbReference type="AlphaFoldDB" id="A0A510HLU3"/>
<proteinExistence type="predicted"/>
<reference evidence="2" key="1">
    <citation type="journal article" date="2019" name="Microbiol. Resour. Announc.">
        <title>Complete Genome Sequence of Rubrobacter xylanophilus Strain AA3-22, Isolated from Arima Onsen in Japan.</title>
        <authorList>
            <person name="Tomariguchi N."/>
            <person name="Miyazaki K."/>
        </authorList>
    </citation>
    <scope>NUCLEOTIDE SEQUENCE [LARGE SCALE GENOMIC DNA]</scope>
    <source>
        <strain evidence="2">AA3-22</strain>
    </source>
</reference>
<protein>
    <submittedName>
        <fullName evidence="2">Uncharacterized protein</fullName>
    </submittedName>
</protein>
<feature type="transmembrane region" description="Helical" evidence="1">
    <location>
        <begin position="33"/>
        <end position="51"/>
    </location>
</feature>
<dbReference type="Proteomes" id="UP000318065">
    <property type="component" value="Chromosome"/>
</dbReference>
<dbReference type="OrthoDB" id="5244530at2"/>
<accession>A0A510HLU3</accession>
<dbReference type="EMBL" id="AP019791">
    <property type="protein sequence ID" value="BBL81006.1"/>
    <property type="molecule type" value="Genomic_DNA"/>
</dbReference>
<sequence length="158" mass="17000">MAKGRKPARPGKPVRHDEFFGLDLESMSPRAQAVTGLVVGGTVLTGVALVLALHPEFFWLVFVFGWVIFPALGLFARGVAGLAESGRRRPGGGERELLEVLGRRGEITPVEAAMETSLTVREAERLLKELAEGGHLDVRVRGGGLSYSLWGREPLEGG</sequence>